<name>A0AAN6UWT2_9PEZI</name>
<protein>
    <recommendedName>
        <fullName evidence="5">Transcription factor hoxa13</fullName>
    </recommendedName>
</protein>
<feature type="region of interest" description="Disordered" evidence="1">
    <location>
        <begin position="770"/>
        <end position="799"/>
    </location>
</feature>
<feature type="compositionally biased region" description="Acidic residues" evidence="1">
    <location>
        <begin position="773"/>
        <end position="799"/>
    </location>
</feature>
<dbReference type="Proteomes" id="UP001302676">
    <property type="component" value="Unassembled WGS sequence"/>
</dbReference>
<keyword evidence="2" id="KW-0812">Transmembrane</keyword>
<organism evidence="3 4">
    <name type="scientific">Dichotomopilus funicola</name>
    <dbReference type="NCBI Taxonomy" id="1934379"/>
    <lineage>
        <taxon>Eukaryota</taxon>
        <taxon>Fungi</taxon>
        <taxon>Dikarya</taxon>
        <taxon>Ascomycota</taxon>
        <taxon>Pezizomycotina</taxon>
        <taxon>Sordariomycetes</taxon>
        <taxon>Sordariomycetidae</taxon>
        <taxon>Sordariales</taxon>
        <taxon>Chaetomiaceae</taxon>
        <taxon>Dichotomopilus</taxon>
    </lineage>
</organism>
<reference evidence="3" key="1">
    <citation type="journal article" date="2023" name="Mol. Phylogenet. Evol.">
        <title>Genome-scale phylogeny and comparative genomics of the fungal order Sordariales.</title>
        <authorList>
            <person name="Hensen N."/>
            <person name="Bonometti L."/>
            <person name="Westerberg I."/>
            <person name="Brannstrom I.O."/>
            <person name="Guillou S."/>
            <person name="Cros-Aarteil S."/>
            <person name="Calhoun S."/>
            <person name="Haridas S."/>
            <person name="Kuo A."/>
            <person name="Mondo S."/>
            <person name="Pangilinan J."/>
            <person name="Riley R."/>
            <person name="LaButti K."/>
            <person name="Andreopoulos B."/>
            <person name="Lipzen A."/>
            <person name="Chen C."/>
            <person name="Yan M."/>
            <person name="Daum C."/>
            <person name="Ng V."/>
            <person name="Clum A."/>
            <person name="Steindorff A."/>
            <person name="Ohm R.A."/>
            <person name="Martin F."/>
            <person name="Silar P."/>
            <person name="Natvig D.O."/>
            <person name="Lalanne C."/>
            <person name="Gautier V."/>
            <person name="Ament-Velasquez S.L."/>
            <person name="Kruys A."/>
            <person name="Hutchinson M.I."/>
            <person name="Powell A.J."/>
            <person name="Barry K."/>
            <person name="Miller A.N."/>
            <person name="Grigoriev I.V."/>
            <person name="Debuchy R."/>
            <person name="Gladieux P."/>
            <person name="Hiltunen Thoren M."/>
            <person name="Johannesson H."/>
        </authorList>
    </citation>
    <scope>NUCLEOTIDE SEQUENCE</scope>
    <source>
        <strain evidence="3">CBS 141.50</strain>
    </source>
</reference>
<evidence type="ECO:0000313" key="4">
    <source>
        <dbReference type="Proteomes" id="UP001302676"/>
    </source>
</evidence>
<evidence type="ECO:0000256" key="2">
    <source>
        <dbReference type="SAM" id="Phobius"/>
    </source>
</evidence>
<dbReference type="EMBL" id="MU853630">
    <property type="protein sequence ID" value="KAK4140489.1"/>
    <property type="molecule type" value="Genomic_DNA"/>
</dbReference>
<gene>
    <name evidence="3" type="ORF">C8A04DRAFT_14901</name>
</gene>
<keyword evidence="2" id="KW-1133">Transmembrane helix</keyword>
<keyword evidence="4" id="KW-1185">Reference proteome</keyword>
<feature type="transmembrane region" description="Helical" evidence="2">
    <location>
        <begin position="62"/>
        <end position="84"/>
    </location>
</feature>
<evidence type="ECO:0000313" key="3">
    <source>
        <dbReference type="EMBL" id="KAK4140489.1"/>
    </source>
</evidence>
<dbReference type="GeneID" id="87814895"/>
<feature type="region of interest" description="Disordered" evidence="1">
    <location>
        <begin position="666"/>
        <end position="745"/>
    </location>
</feature>
<keyword evidence="2" id="KW-0472">Membrane</keyword>
<evidence type="ECO:0000256" key="1">
    <source>
        <dbReference type="SAM" id="MobiDB-lite"/>
    </source>
</evidence>
<feature type="region of interest" description="Disordered" evidence="1">
    <location>
        <begin position="1"/>
        <end position="25"/>
    </location>
</feature>
<dbReference type="PANTHER" id="PTHR23242:SF9">
    <property type="entry name" value="TRANSCRIPTION FACTOR HOXA13"/>
    <property type="match status" value="1"/>
</dbReference>
<feature type="compositionally biased region" description="Low complexity" evidence="1">
    <location>
        <begin position="304"/>
        <end position="353"/>
    </location>
</feature>
<dbReference type="PANTHER" id="PTHR23242">
    <property type="entry name" value="TRANSCRIPTION FACTOR HOXA13"/>
    <property type="match status" value="1"/>
</dbReference>
<dbReference type="RefSeq" id="XP_062633860.1">
    <property type="nucleotide sequence ID" value="XM_062778282.1"/>
</dbReference>
<comment type="caution">
    <text evidence="3">The sequence shown here is derived from an EMBL/GenBank/DDBJ whole genome shotgun (WGS) entry which is preliminary data.</text>
</comment>
<accession>A0AAN6UWT2</accession>
<feature type="compositionally biased region" description="Acidic residues" evidence="1">
    <location>
        <begin position="730"/>
        <end position="740"/>
    </location>
</feature>
<dbReference type="AlphaFoldDB" id="A0AAN6UWT2"/>
<reference evidence="3" key="2">
    <citation type="submission" date="2023-05" db="EMBL/GenBank/DDBJ databases">
        <authorList>
            <consortium name="Lawrence Berkeley National Laboratory"/>
            <person name="Steindorff A."/>
            <person name="Hensen N."/>
            <person name="Bonometti L."/>
            <person name="Westerberg I."/>
            <person name="Brannstrom I.O."/>
            <person name="Guillou S."/>
            <person name="Cros-Aarteil S."/>
            <person name="Calhoun S."/>
            <person name="Haridas S."/>
            <person name="Kuo A."/>
            <person name="Mondo S."/>
            <person name="Pangilinan J."/>
            <person name="Riley R."/>
            <person name="Labutti K."/>
            <person name="Andreopoulos B."/>
            <person name="Lipzen A."/>
            <person name="Chen C."/>
            <person name="Yanf M."/>
            <person name="Daum C."/>
            <person name="Ng V."/>
            <person name="Clum A."/>
            <person name="Ohm R."/>
            <person name="Martin F."/>
            <person name="Silar P."/>
            <person name="Natvig D."/>
            <person name="Lalanne C."/>
            <person name="Gautier V."/>
            <person name="Ament-Velasquez S.L."/>
            <person name="Kruys A."/>
            <person name="Hutchinson M.I."/>
            <person name="Powell A.J."/>
            <person name="Barry K."/>
            <person name="Miller A.N."/>
            <person name="Grigoriev I.V."/>
            <person name="Debuchy R."/>
            <person name="Gladieux P."/>
            <person name="Thoren M.H."/>
            <person name="Johannesson H."/>
        </authorList>
    </citation>
    <scope>NUCLEOTIDE SEQUENCE</scope>
    <source>
        <strain evidence="3">CBS 141.50</strain>
    </source>
</reference>
<proteinExistence type="predicted"/>
<sequence>MDAANGTSRAGKGPGATSTPRAANGISGLNGVGGINGVKPIKGRALGGPQQRRVKAARRPGVFAWLFSVAARLFTWYTILTILFRCPATLDACDETTPGLCKPYFQLKHAVAPHLEPYYDTYAAPYVELVRPYYHTIDERVLTPGWRYAKQHGAPRVEQLQALGATQWKKTVQPQVEKYQVLARAQYDERLAPHLDRVSTALGPYYENAWTNGLQTYHERLVPAYQYVQPQLAEGYRTASVFTSETVVPAFVWTWNKTYVFLDGTVGPQVKAIYVENVEPQLHKIGKRLGRYSSGKKSVPKPPAEFSSSASTETSSSFTKPAASVTSASASGSSSTSVASSASASGSSSSSSSTESKKDRNSGRPRSTLEPVPPPEVDENLEREEPGRKETREIVAADLRDWQERYAKAADEAASEIDDRVQEIAKRMIRRNARITGQSHLEQLRTTTVSALVSLRRDILEVITAAKSDAVTSEQAQEQIVQLVRRAGMAVKEKGQAVRQWREDYEREMQTSITQAAETHFTILENIRDLALQKIGMKWAWTDGITYKDWQKYHLLKSRFDEWKLDLQQHVTSHPTLEAAQIEAATIEDDAMDAAAAAARELARLKQVAGWKLTAGDDSAEFDSTLMQQAAEAVEAARQVVQAAGDAVAEGFAEGAGIVSEAVLGTAEAESEQTEGVSTEASVEEPETSPTDAPEPEEVAKMEVSEPVPESEETEGVNAHQTEPKAETQLEAETETETETAEPVVGTTEEFTAEAENQFETPVIVRNVTAAEPETEREEEPAPEELELETETSQDEVDETEAYEGLPVSETATVKPALFGAAAQAVPNRQPILDDTFDDVSAAVESMRDDLKSAYTSAMSLANEQYSHALSIVSAQIHGTPQPAHEKLLASVTAAYSSAMASASARLDVAIQAASDQLYGTTTKPTTTNNILPTTIPVPDIPTVDWAHIESIAAERLQQGRTWAEEQYESAKHAIGLATEPTPTPSTPAEHVHKLLDNARHNYYAAMGVAHERYSDFLAGASSALHSVTVPSTQPTPTDVIGSASSLASVANASAASVAAAITSAASENASSLAAAGYDSASAASDQIAETWEVIVSRVSIQVYGAPTPTAWYAGLSSALDGYASAADDTRSTVTAAAGTYISVGSEEIARQYSAVSSILSEALVGVSKEPSFSESVLEKVREVLAYPTGGAWEAAGSVVGRVEEGISEVGEKVRSVVRDEL</sequence>
<evidence type="ECO:0008006" key="5">
    <source>
        <dbReference type="Google" id="ProtNLM"/>
    </source>
</evidence>
<feature type="compositionally biased region" description="Basic and acidic residues" evidence="1">
    <location>
        <begin position="383"/>
        <end position="392"/>
    </location>
</feature>
<feature type="region of interest" description="Disordered" evidence="1">
    <location>
        <begin position="289"/>
        <end position="392"/>
    </location>
</feature>